<gene>
    <name evidence="2" type="ORF">BC781_111108</name>
</gene>
<dbReference type="EMBL" id="QGDO01000011">
    <property type="protein sequence ID" value="PWJ34198.1"/>
    <property type="molecule type" value="Genomic_DNA"/>
</dbReference>
<name>A0A315YZ67_SEDFL</name>
<accession>A0A315YZ67</accession>
<keyword evidence="3" id="KW-1185">Reference proteome</keyword>
<feature type="signal peptide" evidence="1">
    <location>
        <begin position="1"/>
        <end position="20"/>
    </location>
</feature>
<reference evidence="2 3" key="1">
    <citation type="submission" date="2018-03" db="EMBL/GenBank/DDBJ databases">
        <title>Genomic Encyclopedia of Archaeal and Bacterial Type Strains, Phase II (KMG-II): from individual species to whole genera.</title>
        <authorList>
            <person name="Goeker M."/>
        </authorList>
    </citation>
    <scope>NUCLEOTIDE SEQUENCE [LARGE SCALE GENOMIC DNA]</scope>
    <source>
        <strain evidence="2 3">DSM 28229</strain>
    </source>
</reference>
<evidence type="ECO:0000313" key="3">
    <source>
        <dbReference type="Proteomes" id="UP000245535"/>
    </source>
</evidence>
<dbReference type="Proteomes" id="UP000245535">
    <property type="component" value="Unassembled WGS sequence"/>
</dbReference>
<dbReference type="AlphaFoldDB" id="A0A315YZ67"/>
<keyword evidence="1" id="KW-0732">Signal</keyword>
<comment type="caution">
    <text evidence="2">The sequence shown here is derived from an EMBL/GenBank/DDBJ whole genome shotgun (WGS) entry which is preliminary data.</text>
</comment>
<sequence length="209" mass="23304">MKSFFHTIVTVLALSFGLFACEEATDEGDELPANYFKVGDDTYELSQGMLENYGTDDWHEGYNLDLSLVSKGIKISSDGDSEPTGSGEFIYFELFSDSEDRLSEGTYPFEFNDELQPSMTFDYALYATNWSPALEDIEDAEGSLLVNGALTVTQNGETYELSFNGINLEGKKVEGKYTGALTYLDYTDTSAFARKSAKQKRKLMTVQLK</sequence>
<protein>
    <recommendedName>
        <fullName evidence="4">Lipoprotein</fullName>
    </recommendedName>
</protein>
<dbReference type="OrthoDB" id="1334519at2"/>
<dbReference type="PROSITE" id="PS51257">
    <property type="entry name" value="PROKAR_LIPOPROTEIN"/>
    <property type="match status" value="1"/>
</dbReference>
<feature type="chain" id="PRO_5016369604" description="Lipoprotein" evidence="1">
    <location>
        <begin position="21"/>
        <end position="209"/>
    </location>
</feature>
<organism evidence="2 3">
    <name type="scientific">Sediminitomix flava</name>
    <dbReference type="NCBI Taxonomy" id="379075"/>
    <lineage>
        <taxon>Bacteria</taxon>
        <taxon>Pseudomonadati</taxon>
        <taxon>Bacteroidota</taxon>
        <taxon>Cytophagia</taxon>
        <taxon>Cytophagales</taxon>
        <taxon>Flammeovirgaceae</taxon>
        <taxon>Sediminitomix</taxon>
    </lineage>
</organism>
<evidence type="ECO:0008006" key="4">
    <source>
        <dbReference type="Google" id="ProtNLM"/>
    </source>
</evidence>
<dbReference type="RefSeq" id="WP_109623055.1">
    <property type="nucleotide sequence ID" value="NZ_QGDO01000011.1"/>
</dbReference>
<proteinExistence type="predicted"/>
<evidence type="ECO:0000256" key="1">
    <source>
        <dbReference type="SAM" id="SignalP"/>
    </source>
</evidence>
<evidence type="ECO:0000313" key="2">
    <source>
        <dbReference type="EMBL" id="PWJ34198.1"/>
    </source>
</evidence>